<feature type="transmembrane region" description="Helical" evidence="5">
    <location>
        <begin position="481"/>
        <end position="498"/>
    </location>
</feature>
<dbReference type="GO" id="GO:0005886">
    <property type="term" value="C:plasma membrane"/>
    <property type="evidence" value="ECO:0007669"/>
    <property type="project" value="TreeGrafter"/>
</dbReference>
<keyword evidence="3 5" id="KW-1133">Transmembrane helix</keyword>
<feature type="transmembrane region" description="Helical" evidence="5">
    <location>
        <begin position="394"/>
        <end position="412"/>
    </location>
</feature>
<dbReference type="GO" id="GO:0007166">
    <property type="term" value="P:cell surface receptor signaling pathway"/>
    <property type="evidence" value="ECO:0007669"/>
    <property type="project" value="InterPro"/>
</dbReference>
<feature type="domain" description="G-protein coupled receptors family 2 profile 2" evidence="6">
    <location>
        <begin position="23"/>
        <end position="325"/>
    </location>
</feature>
<evidence type="ECO:0000256" key="5">
    <source>
        <dbReference type="SAM" id="Phobius"/>
    </source>
</evidence>
<dbReference type="Gene3D" id="1.20.1070.10">
    <property type="entry name" value="Rhodopsin 7-helix transmembrane proteins"/>
    <property type="match status" value="2"/>
</dbReference>
<feature type="transmembrane region" description="Helical" evidence="5">
    <location>
        <begin position="298"/>
        <end position="323"/>
    </location>
</feature>
<feature type="transmembrane region" description="Helical" evidence="5">
    <location>
        <begin position="424"/>
        <end position="444"/>
    </location>
</feature>
<feature type="domain" description="G-protein coupled receptors family 1 profile" evidence="7">
    <location>
        <begin position="37"/>
        <end position="321"/>
    </location>
</feature>
<dbReference type="PANTHER" id="PTHR23112:SF47">
    <property type="entry name" value="G-PROTEIN COUPLED RECEPTOR 157"/>
    <property type="match status" value="1"/>
</dbReference>
<dbReference type="PANTHER" id="PTHR23112">
    <property type="entry name" value="G PROTEIN-COUPLED RECEPTOR 157-RELATED"/>
    <property type="match status" value="1"/>
</dbReference>
<evidence type="ECO:0000256" key="2">
    <source>
        <dbReference type="ARBA" id="ARBA00022692"/>
    </source>
</evidence>
<evidence type="ECO:0000256" key="1">
    <source>
        <dbReference type="ARBA" id="ARBA00004141"/>
    </source>
</evidence>
<evidence type="ECO:0008006" key="10">
    <source>
        <dbReference type="Google" id="ProtNLM"/>
    </source>
</evidence>
<feature type="transmembrane region" description="Helical" evidence="5">
    <location>
        <begin position="207"/>
        <end position="225"/>
    </location>
</feature>
<keyword evidence="9" id="KW-1185">Reference proteome</keyword>
<dbReference type="SUPFAM" id="SSF81321">
    <property type="entry name" value="Family A G protein-coupled receptor-like"/>
    <property type="match status" value="2"/>
</dbReference>
<accession>A0A8W8JV27</accession>
<keyword evidence="4 5" id="KW-0472">Membrane</keyword>
<evidence type="ECO:0000259" key="6">
    <source>
        <dbReference type="PROSITE" id="PS50261"/>
    </source>
</evidence>
<protein>
    <recommendedName>
        <fullName evidence="10">G-protein coupled receptors family 2 profile 2 domain-containing protein</fullName>
    </recommendedName>
</protein>
<dbReference type="GO" id="GO:0007189">
    <property type="term" value="P:adenylate cyclase-activating G protein-coupled receptor signaling pathway"/>
    <property type="evidence" value="ECO:0007669"/>
    <property type="project" value="TreeGrafter"/>
</dbReference>
<feature type="transmembrane region" description="Helical" evidence="5">
    <location>
        <begin position="519"/>
        <end position="540"/>
    </location>
</feature>
<evidence type="ECO:0000256" key="3">
    <source>
        <dbReference type="ARBA" id="ARBA00022989"/>
    </source>
</evidence>
<dbReference type="PROSITE" id="PS50262">
    <property type="entry name" value="G_PROTEIN_RECEP_F1_2"/>
    <property type="match status" value="1"/>
</dbReference>
<feature type="transmembrane region" description="Helical" evidence="5">
    <location>
        <begin position="58"/>
        <end position="82"/>
    </location>
</feature>
<feature type="transmembrane region" description="Helical" evidence="5">
    <location>
        <begin position="23"/>
        <end position="46"/>
    </location>
</feature>
<evidence type="ECO:0000313" key="8">
    <source>
        <dbReference type="EnsemblMetazoa" id="G21104.1:cds"/>
    </source>
</evidence>
<evidence type="ECO:0000259" key="7">
    <source>
        <dbReference type="PROSITE" id="PS50262"/>
    </source>
</evidence>
<feature type="transmembrane region" description="Helical" evidence="5">
    <location>
        <begin position="115"/>
        <end position="135"/>
    </location>
</feature>
<dbReference type="GO" id="GO:0004930">
    <property type="term" value="F:G protein-coupled receptor activity"/>
    <property type="evidence" value="ECO:0007669"/>
    <property type="project" value="TreeGrafter"/>
</dbReference>
<sequence>MWNNSSFPADIDSAVSISLPDSVVILTTISSVLSVFGAITIFLSYLIVREAQNSTRLLLVHVTAADLFTCVGTLVGSIRYFLRNEDDYIIKEKTLAINCTGTDNVCLVQSFVNTFSAMASFFWTAIIMLHILMTLHKMEDWTNRWKIVAFNIISWGIPLAITIAAAAEGALGEDFSISTGPWCWIKGCLSPTTVIMWMSVTGKFWEVLTYLVSMLFYLGSKYLIWRRTRTQTYSFGENSNYNLRDEDQLYTMIFLVLVPLRIFGTIRFFIAVHKNMSSNNSSPVNITVSDRVSLLPQSVLICTFVSSFLSIIGAVVIFITYCLVTVAKNQTRRLLVYLTIADLMTAVGNLVGALRYVLRNETEYLTIRHQIQNTCIKTDAVCEVQSFVTTFSSLSSFFWTSIIMIHIMMTLITQREWSTFRNRVIYHCVSWGVPLGITFLALSYDVLGEDFFTSTGPWCWIKGCLPNVFLWMTLTGKGWEILTYILTMTFYIIMKIYMWKKRLRFRDRSHHHLREEDELYIMIFFVIIILRATGTIRFLYASVENINDSPGTFDMVLVHIQSFGDSAQAFANCILFCFRDTAVRKDLWNRVRGIGQPMRGEAPLLANTMN</sequence>
<proteinExistence type="predicted"/>
<feature type="transmembrane region" description="Helical" evidence="5">
    <location>
        <begin position="249"/>
        <end position="270"/>
    </location>
</feature>
<evidence type="ECO:0000313" key="9">
    <source>
        <dbReference type="Proteomes" id="UP000005408"/>
    </source>
</evidence>
<dbReference type="InterPro" id="IPR017981">
    <property type="entry name" value="GPCR_2-like_7TM"/>
</dbReference>
<dbReference type="InterPro" id="IPR017452">
    <property type="entry name" value="GPCR_Rhodpsn_7TM"/>
</dbReference>
<name>A0A8W8JV27_MAGGI</name>
<comment type="subcellular location">
    <subcellularLocation>
        <location evidence="1">Membrane</location>
        <topology evidence="1">Multi-pass membrane protein</topology>
    </subcellularLocation>
</comment>
<feature type="transmembrane region" description="Helical" evidence="5">
    <location>
        <begin position="147"/>
        <end position="167"/>
    </location>
</feature>
<organism evidence="8 9">
    <name type="scientific">Magallana gigas</name>
    <name type="common">Pacific oyster</name>
    <name type="synonym">Crassostrea gigas</name>
    <dbReference type="NCBI Taxonomy" id="29159"/>
    <lineage>
        <taxon>Eukaryota</taxon>
        <taxon>Metazoa</taxon>
        <taxon>Spiralia</taxon>
        <taxon>Lophotrochozoa</taxon>
        <taxon>Mollusca</taxon>
        <taxon>Bivalvia</taxon>
        <taxon>Autobranchia</taxon>
        <taxon>Pteriomorphia</taxon>
        <taxon>Ostreida</taxon>
        <taxon>Ostreoidea</taxon>
        <taxon>Ostreidae</taxon>
        <taxon>Magallana</taxon>
    </lineage>
</organism>
<feature type="domain" description="G-protein coupled receptors family 2 profile 2" evidence="6">
    <location>
        <begin position="333"/>
        <end position="580"/>
    </location>
</feature>
<dbReference type="EnsemblMetazoa" id="G21104.1">
    <property type="protein sequence ID" value="G21104.1:cds"/>
    <property type="gene ID" value="G21104"/>
</dbReference>
<dbReference type="AlphaFoldDB" id="A0A8W8JV27"/>
<reference evidence="8" key="1">
    <citation type="submission" date="2022-08" db="UniProtKB">
        <authorList>
            <consortium name="EnsemblMetazoa"/>
        </authorList>
    </citation>
    <scope>IDENTIFICATION</scope>
    <source>
        <strain evidence="8">05x7-T-G4-1.051#20</strain>
    </source>
</reference>
<dbReference type="Proteomes" id="UP000005408">
    <property type="component" value="Unassembled WGS sequence"/>
</dbReference>
<dbReference type="PROSITE" id="PS50261">
    <property type="entry name" value="G_PROTEIN_RECEP_F2_4"/>
    <property type="match status" value="2"/>
</dbReference>
<evidence type="ECO:0000256" key="4">
    <source>
        <dbReference type="ARBA" id="ARBA00023136"/>
    </source>
</evidence>
<keyword evidence="2 5" id="KW-0812">Transmembrane</keyword>
<feature type="transmembrane region" description="Helical" evidence="5">
    <location>
        <begin position="335"/>
        <end position="358"/>
    </location>
</feature>